<dbReference type="InterPro" id="IPR010583">
    <property type="entry name" value="MipA"/>
</dbReference>
<proteinExistence type="predicted"/>
<accession>A0ABT5L605</accession>
<dbReference type="Pfam" id="PF06629">
    <property type="entry name" value="MipA"/>
    <property type="match status" value="1"/>
</dbReference>
<reference evidence="2 3" key="1">
    <citation type="submission" date="2022-10" db="EMBL/GenBank/DDBJ databases">
        <title>Alteromonas sp. chi3 Genome sequencing.</title>
        <authorList>
            <person name="Park S."/>
        </authorList>
    </citation>
    <scope>NUCLEOTIDE SEQUENCE [LARGE SCALE GENOMIC DNA]</scope>
    <source>
        <strain evidence="3">chi3</strain>
    </source>
</reference>
<protein>
    <submittedName>
        <fullName evidence="2">MipA/OmpV family protein</fullName>
    </submittedName>
</protein>
<evidence type="ECO:0000256" key="1">
    <source>
        <dbReference type="SAM" id="SignalP"/>
    </source>
</evidence>
<gene>
    <name evidence="2" type="ORF">OIK42_17165</name>
</gene>
<comment type="caution">
    <text evidence="2">The sequence shown here is derived from an EMBL/GenBank/DDBJ whole genome shotgun (WGS) entry which is preliminary data.</text>
</comment>
<keyword evidence="3" id="KW-1185">Reference proteome</keyword>
<feature type="signal peptide" evidence="1">
    <location>
        <begin position="1"/>
        <end position="29"/>
    </location>
</feature>
<keyword evidence="1" id="KW-0732">Signal</keyword>
<dbReference type="EMBL" id="JAQQXP010000003">
    <property type="protein sequence ID" value="MDC8832490.1"/>
    <property type="molecule type" value="Genomic_DNA"/>
</dbReference>
<evidence type="ECO:0000313" key="3">
    <source>
        <dbReference type="Proteomes" id="UP001218788"/>
    </source>
</evidence>
<name>A0ABT5L605_9ALTE</name>
<evidence type="ECO:0000313" key="2">
    <source>
        <dbReference type="EMBL" id="MDC8832490.1"/>
    </source>
</evidence>
<feature type="chain" id="PRO_5045722148" evidence="1">
    <location>
        <begin position="30"/>
        <end position="308"/>
    </location>
</feature>
<dbReference type="Proteomes" id="UP001218788">
    <property type="component" value="Unassembled WGS sequence"/>
</dbReference>
<sequence length="308" mass="33633">MKSIFSARHALVTGICIVVSAALASPAIAQERNQQTNSPNRDLTGFEALNEALPLWEFGVGGGVGEVPNYPASSERNFIALAAPYVIYRGDVLRVGGGGGARAVMLDNNDIEIDISVGGAFAADSDDGTVREGMPELDYLFEIGPQLVYRVKDYNFDGGGNARLNFRLQARAVFSTDFSRIDDRGFVLEPQLAYQQRGTLFPDTALNASFSVVFASEKLQDYFYQVDEAFVTPDRDLFNAQAGFLGAEANLSIAFPIRKNIRGFVGGTMRFHGGAANEESPLFEDDITYSIGAGFVWRLYQSEQRASW</sequence>
<dbReference type="RefSeq" id="WP_273642316.1">
    <property type="nucleotide sequence ID" value="NZ_JAQQXP010000003.1"/>
</dbReference>
<organism evidence="2 3">
    <name type="scientific">Alteromonas gilva</name>
    <dbReference type="NCBI Taxonomy" id="2987522"/>
    <lineage>
        <taxon>Bacteria</taxon>
        <taxon>Pseudomonadati</taxon>
        <taxon>Pseudomonadota</taxon>
        <taxon>Gammaproteobacteria</taxon>
        <taxon>Alteromonadales</taxon>
        <taxon>Alteromonadaceae</taxon>
        <taxon>Alteromonas/Salinimonas group</taxon>
        <taxon>Alteromonas</taxon>
    </lineage>
</organism>